<keyword evidence="3 6" id="KW-0347">Helicase</keyword>
<dbReference type="AlphaFoldDB" id="A0A916VRT0"/>
<dbReference type="Proteomes" id="UP000628017">
    <property type="component" value="Unassembled WGS sequence"/>
</dbReference>
<keyword evidence="9" id="KW-1185">Reference proteome</keyword>
<dbReference type="GO" id="GO:0016787">
    <property type="term" value="F:hydrolase activity"/>
    <property type="evidence" value="ECO:0007669"/>
    <property type="project" value="UniProtKB-UniRule"/>
</dbReference>
<dbReference type="GO" id="GO:0000725">
    <property type="term" value="P:recombinational repair"/>
    <property type="evidence" value="ECO:0007669"/>
    <property type="project" value="TreeGrafter"/>
</dbReference>
<name>A0A916VRT0_9RHOB</name>
<feature type="domain" description="UvrD-like helicase ATP-binding" evidence="7">
    <location>
        <begin position="22"/>
        <end position="334"/>
    </location>
</feature>
<dbReference type="PANTHER" id="PTHR11070">
    <property type="entry name" value="UVRD / RECB / PCRA DNA HELICASE FAMILY MEMBER"/>
    <property type="match status" value="1"/>
</dbReference>
<sequence>MRISEADIDALESYFSGDNSGGGAWKFDLKRRDAIKGWMDVQACPGSGKTTLVATKLILLAQKWEHRNKGVCVLTHTNVAKHEIIEKMTLHPAGERLLSYPHFIGTIQEFVNKFLGLPKVRGKYPFTSFSDGDVAKNFVGKILANNSDLRGLYRNLKRELSGASNDEIRSCLGTLHFSSENLDLTFHRLNGSKVESATSSHSDRRKMLCSLKTKMMEEGLFNYRDMYAIADRAIDQNTKLPSILATRFPCWIVDEMQDTQLHQDNLLQKIIHDSDVLLQRLGDPDQAIFDGIGGGQPNASYNNSTTLHTIQNTHRFGSSISQKITRLSYNRIGEIQSERPDAYSAHPHTIFVFDDTTQKNVLNAFSELVAKCDPEGTWKQIKAVGASNGQQGHIEKYWADFNQGKSTSIDKPTRLIEILEVDGCVEGAVIYKKILDGIVVMLRSDGNAINSRSKLDQHLKSHVNYGTFRRAIASLLLDGAGTSENWTAQTRDIQDVIPTIKATSTGQFFDYAESEHASKSMATNNKFRSTNGREIEVATIHSVKGETHDATLVLETKHHDFDLEKMLPYLSGDIDSAPTGKRNIERMRRLFVGASRPRHLVCMAIHADHLSNELRAKLRDVHRWEILEL</sequence>
<comment type="caution">
    <text evidence="8">The sequence shown here is derived from an EMBL/GenBank/DDBJ whole genome shotgun (WGS) entry which is preliminary data.</text>
</comment>
<protein>
    <recommendedName>
        <fullName evidence="5">DNA 3'-5' helicase II</fullName>
    </recommendedName>
</protein>
<dbReference type="Pfam" id="PF00580">
    <property type="entry name" value="UvrD-helicase"/>
    <property type="match status" value="1"/>
</dbReference>
<dbReference type="Gene3D" id="3.40.50.300">
    <property type="entry name" value="P-loop containing nucleotide triphosphate hydrolases"/>
    <property type="match status" value="1"/>
</dbReference>
<evidence type="ECO:0000256" key="3">
    <source>
        <dbReference type="ARBA" id="ARBA00022806"/>
    </source>
</evidence>
<evidence type="ECO:0000313" key="9">
    <source>
        <dbReference type="Proteomes" id="UP000628017"/>
    </source>
</evidence>
<evidence type="ECO:0000256" key="4">
    <source>
        <dbReference type="ARBA" id="ARBA00022840"/>
    </source>
</evidence>
<evidence type="ECO:0000313" key="8">
    <source>
        <dbReference type="EMBL" id="GGA23790.1"/>
    </source>
</evidence>
<proteinExistence type="predicted"/>
<dbReference type="GO" id="GO:0005524">
    <property type="term" value="F:ATP binding"/>
    <property type="evidence" value="ECO:0007669"/>
    <property type="project" value="UniProtKB-UniRule"/>
</dbReference>
<evidence type="ECO:0000256" key="5">
    <source>
        <dbReference type="ARBA" id="ARBA00034923"/>
    </source>
</evidence>
<dbReference type="PROSITE" id="PS51198">
    <property type="entry name" value="UVRD_HELICASE_ATP_BIND"/>
    <property type="match status" value="1"/>
</dbReference>
<evidence type="ECO:0000256" key="6">
    <source>
        <dbReference type="PROSITE-ProRule" id="PRU00560"/>
    </source>
</evidence>
<evidence type="ECO:0000256" key="2">
    <source>
        <dbReference type="ARBA" id="ARBA00022801"/>
    </source>
</evidence>
<keyword evidence="1 6" id="KW-0547">Nucleotide-binding</keyword>
<evidence type="ECO:0000256" key="1">
    <source>
        <dbReference type="ARBA" id="ARBA00022741"/>
    </source>
</evidence>
<accession>A0A916VRT0</accession>
<dbReference type="PANTHER" id="PTHR11070:SF2">
    <property type="entry name" value="ATP-DEPENDENT DNA HELICASE SRS2"/>
    <property type="match status" value="1"/>
</dbReference>
<reference evidence="8" key="1">
    <citation type="journal article" date="2014" name="Int. J. Syst. Evol. Microbiol.">
        <title>Complete genome sequence of Corynebacterium casei LMG S-19264T (=DSM 44701T), isolated from a smear-ripened cheese.</title>
        <authorList>
            <consortium name="US DOE Joint Genome Institute (JGI-PGF)"/>
            <person name="Walter F."/>
            <person name="Albersmeier A."/>
            <person name="Kalinowski J."/>
            <person name="Ruckert C."/>
        </authorList>
    </citation>
    <scope>NUCLEOTIDE SEQUENCE</scope>
    <source>
        <strain evidence="8">CGMCC 1.15880</strain>
    </source>
</reference>
<keyword evidence="4 6" id="KW-0067">ATP-binding</keyword>
<organism evidence="8 9">
    <name type="scientific">Neptunicoccus cionae</name>
    <dbReference type="NCBI Taxonomy" id="2035344"/>
    <lineage>
        <taxon>Bacteria</taxon>
        <taxon>Pseudomonadati</taxon>
        <taxon>Pseudomonadota</taxon>
        <taxon>Alphaproteobacteria</taxon>
        <taxon>Rhodobacterales</taxon>
        <taxon>Paracoccaceae</taxon>
        <taxon>Neptunicoccus</taxon>
    </lineage>
</organism>
<dbReference type="GO" id="GO:0043138">
    <property type="term" value="F:3'-5' DNA helicase activity"/>
    <property type="evidence" value="ECO:0007669"/>
    <property type="project" value="TreeGrafter"/>
</dbReference>
<dbReference type="GO" id="GO:0003677">
    <property type="term" value="F:DNA binding"/>
    <property type="evidence" value="ECO:0007669"/>
    <property type="project" value="InterPro"/>
</dbReference>
<evidence type="ECO:0000259" key="7">
    <source>
        <dbReference type="PROSITE" id="PS51198"/>
    </source>
</evidence>
<gene>
    <name evidence="8" type="ORF">GCM10011498_25870</name>
</gene>
<dbReference type="InterPro" id="IPR014016">
    <property type="entry name" value="UvrD-like_ATP-bd"/>
</dbReference>
<dbReference type="EMBL" id="BMKA01000003">
    <property type="protein sequence ID" value="GGA23790.1"/>
    <property type="molecule type" value="Genomic_DNA"/>
</dbReference>
<dbReference type="GO" id="GO:0005829">
    <property type="term" value="C:cytosol"/>
    <property type="evidence" value="ECO:0007669"/>
    <property type="project" value="TreeGrafter"/>
</dbReference>
<reference evidence="8" key="2">
    <citation type="submission" date="2020-09" db="EMBL/GenBank/DDBJ databases">
        <authorList>
            <person name="Sun Q."/>
            <person name="Zhou Y."/>
        </authorList>
    </citation>
    <scope>NUCLEOTIDE SEQUENCE</scope>
    <source>
        <strain evidence="8">CGMCC 1.15880</strain>
    </source>
</reference>
<feature type="binding site" evidence="6">
    <location>
        <begin position="43"/>
        <end position="50"/>
    </location>
    <ligand>
        <name>ATP</name>
        <dbReference type="ChEBI" id="CHEBI:30616"/>
    </ligand>
</feature>
<dbReference type="InterPro" id="IPR000212">
    <property type="entry name" value="DNA_helicase_UvrD/REP"/>
</dbReference>
<dbReference type="SUPFAM" id="SSF52540">
    <property type="entry name" value="P-loop containing nucleoside triphosphate hydrolases"/>
    <property type="match status" value="1"/>
</dbReference>
<keyword evidence="2 6" id="KW-0378">Hydrolase</keyword>
<dbReference type="InterPro" id="IPR027417">
    <property type="entry name" value="P-loop_NTPase"/>
</dbReference>